<dbReference type="Proteomes" id="UP000784294">
    <property type="component" value="Unassembled WGS sequence"/>
</dbReference>
<evidence type="ECO:0000313" key="1">
    <source>
        <dbReference type="EMBL" id="VEL19754.1"/>
    </source>
</evidence>
<dbReference type="EMBL" id="CAAALY010043092">
    <property type="protein sequence ID" value="VEL19754.1"/>
    <property type="molecule type" value="Genomic_DNA"/>
</dbReference>
<evidence type="ECO:0000313" key="2">
    <source>
        <dbReference type="Proteomes" id="UP000784294"/>
    </source>
</evidence>
<proteinExistence type="predicted"/>
<reference evidence="1" key="1">
    <citation type="submission" date="2018-11" db="EMBL/GenBank/DDBJ databases">
        <authorList>
            <consortium name="Pathogen Informatics"/>
        </authorList>
    </citation>
    <scope>NUCLEOTIDE SEQUENCE</scope>
</reference>
<gene>
    <name evidence="1" type="ORF">PXEA_LOCUS13194</name>
</gene>
<dbReference type="AlphaFoldDB" id="A0A448WTI5"/>
<protein>
    <submittedName>
        <fullName evidence="1">Uncharacterized protein</fullName>
    </submittedName>
</protein>
<sequence>MQGKKFTECSALLDRARSLACQTIEALSESAQSSDDYSTSVRSYAEEVVPGPTAYDLINQLRALDQQASVEQLTCCAGRMLELAGGSDAASAAEEDEAELARGSISIEVKYLCEGVNKRNARRV</sequence>
<name>A0A448WTI5_9PLAT</name>
<comment type="caution">
    <text evidence="1">The sequence shown here is derived from an EMBL/GenBank/DDBJ whole genome shotgun (WGS) entry which is preliminary data.</text>
</comment>
<keyword evidence="2" id="KW-1185">Reference proteome</keyword>
<organism evidence="1 2">
    <name type="scientific">Protopolystoma xenopodis</name>
    <dbReference type="NCBI Taxonomy" id="117903"/>
    <lineage>
        <taxon>Eukaryota</taxon>
        <taxon>Metazoa</taxon>
        <taxon>Spiralia</taxon>
        <taxon>Lophotrochozoa</taxon>
        <taxon>Platyhelminthes</taxon>
        <taxon>Monogenea</taxon>
        <taxon>Polyopisthocotylea</taxon>
        <taxon>Polystomatidea</taxon>
        <taxon>Polystomatidae</taxon>
        <taxon>Protopolystoma</taxon>
    </lineage>
</organism>
<accession>A0A448WTI5</accession>